<dbReference type="Gene3D" id="3.30.2080.10">
    <property type="entry name" value="GH92 mannosidase domain"/>
    <property type="match status" value="1"/>
</dbReference>
<dbReference type="GO" id="GO:0005829">
    <property type="term" value="C:cytosol"/>
    <property type="evidence" value="ECO:0007669"/>
    <property type="project" value="TreeGrafter"/>
</dbReference>
<name>A0A6L3JPJ9_9BACE</name>
<dbReference type="PANTHER" id="PTHR12143:SF43">
    <property type="entry name" value="PUTATIVE-RELATED"/>
    <property type="match status" value="1"/>
</dbReference>
<dbReference type="Pfam" id="PF07971">
    <property type="entry name" value="Glyco_hydro_92"/>
    <property type="match status" value="1"/>
</dbReference>
<protein>
    <submittedName>
        <fullName evidence="3">Glycoside hydrolase family 92 protein</fullName>
    </submittedName>
</protein>
<sequence>ILGAPLFKKATLHFENGKNLVITAPDNSDTNRYVDEMHVNGTVYTKNYLKHNELLQGGVIDFKMTDRPNMQRGTQESDLPYSFSKDETMK</sequence>
<comment type="caution">
    <text evidence="3">The sequence shown here is derived from an EMBL/GenBank/DDBJ whole genome shotgun (WGS) entry which is preliminary data.</text>
</comment>
<dbReference type="RefSeq" id="WP_149948511.1">
    <property type="nucleotide sequence ID" value="NZ_VVYX01000247.1"/>
</dbReference>
<feature type="non-terminal residue" evidence="3">
    <location>
        <position position="1"/>
    </location>
</feature>
<organism evidence="3 4">
    <name type="scientific">Bacteroides cellulosilyticus</name>
    <dbReference type="NCBI Taxonomy" id="246787"/>
    <lineage>
        <taxon>Bacteria</taxon>
        <taxon>Pseudomonadati</taxon>
        <taxon>Bacteroidota</taxon>
        <taxon>Bacteroidia</taxon>
        <taxon>Bacteroidales</taxon>
        <taxon>Bacteroidaceae</taxon>
        <taxon>Bacteroides</taxon>
    </lineage>
</organism>
<gene>
    <name evidence="3" type="ORF">F2Y87_30000</name>
</gene>
<dbReference type="InterPro" id="IPR050883">
    <property type="entry name" value="PNGase"/>
</dbReference>
<dbReference type="InterPro" id="IPR012939">
    <property type="entry name" value="Glyco_hydro_92"/>
</dbReference>
<proteinExistence type="predicted"/>
<dbReference type="AlphaFoldDB" id="A0A6L3JPJ9"/>
<dbReference type="EMBL" id="VVYX01000247">
    <property type="protein sequence ID" value="KAA5405150.1"/>
    <property type="molecule type" value="Genomic_DNA"/>
</dbReference>
<dbReference type="GO" id="GO:0006516">
    <property type="term" value="P:glycoprotein catabolic process"/>
    <property type="evidence" value="ECO:0007669"/>
    <property type="project" value="TreeGrafter"/>
</dbReference>
<evidence type="ECO:0000256" key="1">
    <source>
        <dbReference type="SAM" id="MobiDB-lite"/>
    </source>
</evidence>
<accession>A0A6L3JPJ9</accession>
<evidence type="ECO:0000313" key="3">
    <source>
        <dbReference type="EMBL" id="KAA5405150.1"/>
    </source>
</evidence>
<dbReference type="PANTHER" id="PTHR12143">
    <property type="entry name" value="PEPTIDE N-GLYCANASE PNGASE -RELATED"/>
    <property type="match status" value="1"/>
</dbReference>
<keyword evidence="3" id="KW-0378">Hydrolase</keyword>
<evidence type="ECO:0000313" key="4">
    <source>
        <dbReference type="Proteomes" id="UP000482653"/>
    </source>
</evidence>
<feature type="domain" description="Glycosyl hydrolase family 92" evidence="2">
    <location>
        <begin position="2"/>
        <end position="66"/>
    </location>
</feature>
<evidence type="ECO:0000259" key="2">
    <source>
        <dbReference type="Pfam" id="PF07971"/>
    </source>
</evidence>
<reference evidence="3 4" key="1">
    <citation type="journal article" date="2019" name="Nat. Med.">
        <title>A library of human gut bacterial isolates paired with longitudinal multiomics data enables mechanistic microbiome research.</title>
        <authorList>
            <person name="Poyet M."/>
            <person name="Groussin M."/>
            <person name="Gibbons S.M."/>
            <person name="Avila-Pacheco J."/>
            <person name="Jiang X."/>
            <person name="Kearney S.M."/>
            <person name="Perrotta A.R."/>
            <person name="Berdy B."/>
            <person name="Zhao S."/>
            <person name="Lieberman T.D."/>
            <person name="Swanson P.K."/>
            <person name="Smith M."/>
            <person name="Roesemann S."/>
            <person name="Alexander J.E."/>
            <person name="Rich S.A."/>
            <person name="Livny J."/>
            <person name="Vlamakis H."/>
            <person name="Clish C."/>
            <person name="Bullock K."/>
            <person name="Deik A."/>
            <person name="Scott J."/>
            <person name="Pierce K.A."/>
            <person name="Xavier R.J."/>
            <person name="Alm E.J."/>
        </authorList>
    </citation>
    <scope>NUCLEOTIDE SEQUENCE [LARGE SCALE GENOMIC DNA]</scope>
    <source>
        <strain evidence="3 4">BIOML-A8</strain>
    </source>
</reference>
<dbReference type="Proteomes" id="UP000482653">
    <property type="component" value="Unassembled WGS sequence"/>
</dbReference>
<dbReference type="GO" id="GO:0000224">
    <property type="term" value="F:peptide-N4-(N-acetyl-beta-glucosaminyl)asparagine amidase activity"/>
    <property type="evidence" value="ECO:0007669"/>
    <property type="project" value="TreeGrafter"/>
</dbReference>
<feature type="region of interest" description="Disordered" evidence="1">
    <location>
        <begin position="66"/>
        <end position="90"/>
    </location>
</feature>